<dbReference type="Gene3D" id="3.30.70.100">
    <property type="match status" value="1"/>
</dbReference>
<feature type="non-terminal residue" evidence="1">
    <location>
        <position position="1"/>
    </location>
</feature>
<comment type="caution">
    <text evidence="1">The sequence shown here is derived from an EMBL/GenBank/DDBJ whole genome shotgun (WGS) entry which is preliminary data.</text>
</comment>
<name>A0A6V7HCJ4_9HYME</name>
<gene>
    <name evidence="1" type="ORF">MHI_LOCUS781047</name>
</gene>
<dbReference type="OrthoDB" id="689350at2759"/>
<protein>
    <submittedName>
        <fullName evidence="1">Uncharacterized protein</fullName>
    </submittedName>
</protein>
<evidence type="ECO:0000313" key="1">
    <source>
        <dbReference type="EMBL" id="CAD1478151.1"/>
    </source>
</evidence>
<sequence length="42" mass="4515">IGNVQIDLPGNKVFVTSALPSDEISRIIEKTGKACQFLGVKK</sequence>
<organism evidence="1 2">
    <name type="scientific">Heterotrigona itama</name>
    <dbReference type="NCBI Taxonomy" id="395501"/>
    <lineage>
        <taxon>Eukaryota</taxon>
        <taxon>Metazoa</taxon>
        <taxon>Ecdysozoa</taxon>
        <taxon>Arthropoda</taxon>
        <taxon>Hexapoda</taxon>
        <taxon>Insecta</taxon>
        <taxon>Pterygota</taxon>
        <taxon>Neoptera</taxon>
        <taxon>Endopterygota</taxon>
        <taxon>Hymenoptera</taxon>
        <taxon>Apocrita</taxon>
        <taxon>Aculeata</taxon>
        <taxon>Apoidea</taxon>
        <taxon>Anthophila</taxon>
        <taxon>Apidae</taxon>
        <taxon>Heterotrigona</taxon>
    </lineage>
</organism>
<dbReference type="Proteomes" id="UP000752696">
    <property type="component" value="Unassembled WGS sequence"/>
</dbReference>
<dbReference type="AlphaFoldDB" id="A0A6V7HCJ4"/>
<evidence type="ECO:0000313" key="2">
    <source>
        <dbReference type="Proteomes" id="UP000752696"/>
    </source>
</evidence>
<proteinExistence type="predicted"/>
<accession>A0A6V7HCJ4</accession>
<reference evidence="1" key="1">
    <citation type="submission" date="2020-07" db="EMBL/GenBank/DDBJ databases">
        <authorList>
            <person name="Nazaruddin N."/>
        </authorList>
    </citation>
    <scope>NUCLEOTIDE SEQUENCE</scope>
</reference>
<dbReference type="EMBL" id="CAJDYZ010010547">
    <property type="protein sequence ID" value="CAD1478151.1"/>
    <property type="molecule type" value="Genomic_DNA"/>
</dbReference>
<keyword evidence="2" id="KW-1185">Reference proteome</keyword>